<sequence>MSSDSVAIFGEGTFEEQIQELVNYVVRSKSEEERPASIRPYQDALKTEEDATPLAEDDERRRKVLLMVLADVQSLGEGSEKEIEGFFNLIYAHLLTLFPADSPDVKTSVTALIKTISSAPVEQATIKYRLLSNLFNTLPRKSPLRLQVYTTILQLATSREELEALQLTRVDVERWLLEWDVSAEEKSSFLKLISEAYRQAQQLPTSYEYSIAYVRSLSAGSPSSETAAVELIATALRLPFVFDFDPLFKLDAVVAAKDHELFGLLHIFLNDSLPAFSAWADAHPAAFETYHLNKSQLARKIRLLTLASLGFKNIGQDLPYSKIAEALQVEASEVEKWVIDVIRAGLLSGKLSQTAQTVRVIRATSRSFEKEQWELLEKRLVAWKTGLAGVLDVVAAARKQAVPSSVLQAQVAA</sequence>
<dbReference type="InterPro" id="IPR045237">
    <property type="entry name" value="COPS7/eIF3m"/>
</dbReference>
<evidence type="ECO:0000313" key="9">
    <source>
        <dbReference type="Proteomes" id="UP001295794"/>
    </source>
</evidence>
<evidence type="ECO:0000256" key="2">
    <source>
        <dbReference type="ARBA" id="ARBA00022490"/>
    </source>
</evidence>
<keyword evidence="9" id="KW-1185">Reference proteome</keyword>
<evidence type="ECO:0000256" key="1">
    <source>
        <dbReference type="ARBA" id="ARBA00008482"/>
    </source>
</evidence>
<dbReference type="Pfam" id="PF01399">
    <property type="entry name" value="PCI"/>
    <property type="match status" value="1"/>
</dbReference>
<dbReference type="GO" id="GO:0016282">
    <property type="term" value="C:eukaryotic 43S preinitiation complex"/>
    <property type="evidence" value="ECO:0007669"/>
    <property type="project" value="UniProtKB-UniRule"/>
</dbReference>
<comment type="subcellular location">
    <subcellularLocation>
        <location evidence="5">Cytoplasm</location>
    </subcellularLocation>
</comment>
<feature type="region of interest" description="Disordered" evidence="6">
    <location>
        <begin position="29"/>
        <end position="53"/>
    </location>
</feature>
<evidence type="ECO:0000256" key="4">
    <source>
        <dbReference type="ARBA" id="ARBA00022917"/>
    </source>
</evidence>
<evidence type="ECO:0000256" key="6">
    <source>
        <dbReference type="SAM" id="MobiDB-lite"/>
    </source>
</evidence>
<comment type="subunit">
    <text evidence="5">Component of the eukaryotic translation initiation factor 3 (eIF-3) complex.</text>
</comment>
<dbReference type="PANTHER" id="PTHR15350">
    <property type="entry name" value="COP9 SIGNALOSOME COMPLEX SUBUNIT 7/DENDRITIC CELL PROTEIN GA17"/>
    <property type="match status" value="1"/>
</dbReference>
<dbReference type="InterPro" id="IPR000717">
    <property type="entry name" value="PCI_dom"/>
</dbReference>
<keyword evidence="3 5" id="KW-0396">Initiation factor</keyword>
<evidence type="ECO:0000256" key="3">
    <source>
        <dbReference type="ARBA" id="ARBA00022540"/>
    </source>
</evidence>
<evidence type="ECO:0000256" key="5">
    <source>
        <dbReference type="HAMAP-Rule" id="MF_03012"/>
    </source>
</evidence>
<comment type="similarity">
    <text evidence="1">Belongs to the CSN7/EIF3M family. CSN7 subfamily.</text>
</comment>
<organism evidence="8 9">
    <name type="scientific">Mycena citricolor</name>
    <dbReference type="NCBI Taxonomy" id="2018698"/>
    <lineage>
        <taxon>Eukaryota</taxon>
        <taxon>Fungi</taxon>
        <taxon>Dikarya</taxon>
        <taxon>Basidiomycota</taxon>
        <taxon>Agaricomycotina</taxon>
        <taxon>Agaricomycetes</taxon>
        <taxon>Agaricomycetidae</taxon>
        <taxon>Agaricales</taxon>
        <taxon>Marasmiineae</taxon>
        <taxon>Mycenaceae</taxon>
        <taxon>Mycena</taxon>
    </lineage>
</organism>
<comment type="function">
    <text evidence="5">Component of the eukaryotic translation initiation factor 3 (eIF-3) complex, which is involved in protein synthesis of a specialized repertoire of mRNAs and, together with other initiation factors, stimulates binding of mRNA and methionyl-tRNAi to the 40S ribosome. The eIF-3 complex specifically targets and initiates translation of a subset of mRNAs involved in cell proliferation.</text>
</comment>
<evidence type="ECO:0000313" key="8">
    <source>
        <dbReference type="EMBL" id="CAK5263095.1"/>
    </source>
</evidence>
<proteinExistence type="inferred from homology"/>
<comment type="caution">
    <text evidence="8">The sequence shown here is derived from an EMBL/GenBank/DDBJ whole genome shotgun (WGS) entry which is preliminary data.</text>
</comment>
<comment type="similarity">
    <text evidence="5">Belongs to the eIF-3 subunit M family.</text>
</comment>
<dbReference type="SMART" id="SM00088">
    <property type="entry name" value="PINT"/>
    <property type="match status" value="1"/>
</dbReference>
<feature type="domain" description="PCI" evidence="7">
    <location>
        <begin position="205"/>
        <end position="365"/>
    </location>
</feature>
<dbReference type="AlphaFoldDB" id="A0AAD2Q0Q0"/>
<dbReference type="InterPro" id="IPR040750">
    <property type="entry name" value="eIF3m_C_helix"/>
</dbReference>
<dbReference type="GO" id="GO:0071541">
    <property type="term" value="C:eukaryotic translation initiation factor 3 complex, eIF3m"/>
    <property type="evidence" value="ECO:0007669"/>
    <property type="project" value="UniProtKB-UniRule"/>
</dbReference>
<accession>A0AAD2Q0Q0</accession>
<keyword evidence="2 5" id="KW-0963">Cytoplasm</keyword>
<evidence type="ECO:0000259" key="7">
    <source>
        <dbReference type="PROSITE" id="PS50250"/>
    </source>
</evidence>
<protein>
    <recommendedName>
        <fullName evidence="5">Eukaryotic translation initiation factor 3 subunit M</fullName>
        <shortName evidence="5">eIF3m</shortName>
    </recommendedName>
</protein>
<dbReference type="InterPro" id="IPR027528">
    <property type="entry name" value="eIF3m"/>
</dbReference>
<keyword evidence="4 5" id="KW-0648">Protein biosynthesis</keyword>
<dbReference type="GO" id="GO:0003743">
    <property type="term" value="F:translation initiation factor activity"/>
    <property type="evidence" value="ECO:0007669"/>
    <property type="project" value="UniProtKB-UniRule"/>
</dbReference>
<dbReference type="Proteomes" id="UP001295794">
    <property type="component" value="Unassembled WGS sequence"/>
</dbReference>
<dbReference type="EMBL" id="CAVNYO010000034">
    <property type="protein sequence ID" value="CAK5263095.1"/>
    <property type="molecule type" value="Genomic_DNA"/>
</dbReference>
<dbReference type="HAMAP" id="MF_03012">
    <property type="entry name" value="eIF3m"/>
    <property type="match status" value="1"/>
</dbReference>
<dbReference type="PANTHER" id="PTHR15350:SF2">
    <property type="entry name" value="EUKARYOTIC TRANSLATION INITIATION FACTOR 3 SUBUNIT M"/>
    <property type="match status" value="1"/>
</dbReference>
<dbReference type="Pfam" id="PF18005">
    <property type="entry name" value="eIF3m_C_helix"/>
    <property type="match status" value="1"/>
</dbReference>
<reference evidence="8" key="1">
    <citation type="submission" date="2023-11" db="EMBL/GenBank/DDBJ databases">
        <authorList>
            <person name="De Vega J J."/>
            <person name="De Vega J J."/>
        </authorList>
    </citation>
    <scope>NUCLEOTIDE SEQUENCE</scope>
</reference>
<name>A0AAD2Q0Q0_9AGAR</name>
<dbReference type="PROSITE" id="PS50250">
    <property type="entry name" value="PCI"/>
    <property type="match status" value="1"/>
</dbReference>
<gene>
    <name evidence="8" type="ORF">MYCIT1_LOCUS2328</name>
</gene>
<dbReference type="GO" id="GO:0001732">
    <property type="term" value="P:formation of cytoplasmic translation initiation complex"/>
    <property type="evidence" value="ECO:0007669"/>
    <property type="project" value="UniProtKB-UniRule"/>
</dbReference>
<dbReference type="GO" id="GO:0033290">
    <property type="term" value="C:eukaryotic 48S preinitiation complex"/>
    <property type="evidence" value="ECO:0007669"/>
    <property type="project" value="UniProtKB-UniRule"/>
</dbReference>